<dbReference type="Proteomes" id="UP000028987">
    <property type="component" value="Unassembled WGS sequence"/>
</dbReference>
<comment type="caution">
    <text evidence="1">The sequence shown here is derived from an EMBL/GenBank/DDBJ whole genome shotgun (WGS) entry which is preliminary data.</text>
</comment>
<evidence type="ECO:0000313" key="2">
    <source>
        <dbReference type="Proteomes" id="UP000028987"/>
    </source>
</evidence>
<name>A0AAW3D463_FRATU</name>
<reference evidence="1 2" key="1">
    <citation type="submission" date="2014-06" db="EMBL/GenBank/DDBJ databases">
        <authorList>
            <person name="Bishop-Lilly K.A."/>
            <person name="Broomall S.M."/>
            <person name="Chain P.S."/>
            <person name="Chertkov O."/>
            <person name="Coyne S.R."/>
            <person name="Daligault H.E."/>
            <person name="Davenport K.W."/>
            <person name="Erkkila T."/>
            <person name="Frey K.G."/>
            <person name="Gibbons H.S."/>
            <person name="Gu W."/>
            <person name="Jaissle J."/>
            <person name="Johnson S.L."/>
            <person name="Koroleva G.I."/>
            <person name="Ladner J.T."/>
            <person name="Lo C.-C."/>
            <person name="Minogue T.D."/>
            <person name="Munk C."/>
            <person name="Palacios G.F."/>
            <person name="Redden C.L."/>
            <person name="Rosenzweig C.N."/>
            <person name="Scholz M.B."/>
            <person name="Teshima H."/>
            <person name="Xu Y."/>
        </authorList>
    </citation>
    <scope>NUCLEOTIDE SEQUENCE [LARGE SCALE GENOMIC DNA]</scope>
    <source>
        <strain evidence="1 2">FTZ</strain>
    </source>
</reference>
<organism evidence="1 2">
    <name type="scientific">Francisella tularensis</name>
    <dbReference type="NCBI Taxonomy" id="263"/>
    <lineage>
        <taxon>Bacteria</taxon>
        <taxon>Pseudomonadati</taxon>
        <taxon>Pseudomonadota</taxon>
        <taxon>Gammaproteobacteria</taxon>
        <taxon>Thiotrichales</taxon>
        <taxon>Francisellaceae</taxon>
        <taxon>Francisella</taxon>
    </lineage>
</organism>
<protein>
    <submittedName>
        <fullName evidence="1">Uncharacterized protein</fullName>
    </submittedName>
</protein>
<accession>A0AAW3D463</accession>
<dbReference type="Pfam" id="PF07103">
    <property type="entry name" value="DUF1365"/>
    <property type="match status" value="1"/>
</dbReference>
<sequence length="60" mass="7153">MKSLSTTNLIKEFFRSPLLTFKVIYLIHWQALKIVLKKIKYISKPIQHHDRITVAKFINV</sequence>
<proteinExistence type="predicted"/>
<dbReference type="EMBL" id="JOVO01000016">
    <property type="protein sequence ID" value="KFJ39987.1"/>
    <property type="molecule type" value="Genomic_DNA"/>
</dbReference>
<dbReference type="AlphaFoldDB" id="A0AAW3D463"/>
<evidence type="ECO:0000313" key="1">
    <source>
        <dbReference type="EMBL" id="KFJ39987.1"/>
    </source>
</evidence>
<dbReference type="InterPro" id="IPR010775">
    <property type="entry name" value="DUF1365"/>
</dbReference>
<gene>
    <name evidence="1" type="ORF">DR87_81</name>
</gene>